<accession>A0A7D5GF19</accession>
<proteinExistence type="predicted"/>
<reference evidence="1 2" key="1">
    <citation type="submission" date="2020-07" db="EMBL/GenBank/DDBJ databases">
        <title>Gai3-2, isolated from salt lake.</title>
        <authorList>
            <person name="Cui H."/>
            <person name="Shi X."/>
        </authorList>
    </citation>
    <scope>NUCLEOTIDE SEQUENCE [LARGE SCALE GENOMIC DNA]</scope>
    <source>
        <strain evidence="1 2">Gai3-2</strain>
    </source>
</reference>
<protein>
    <submittedName>
        <fullName evidence="1">Uncharacterized protein</fullName>
    </submittedName>
</protein>
<dbReference type="KEGG" id="halg:HUG10_07210"/>
<evidence type="ECO:0000313" key="1">
    <source>
        <dbReference type="EMBL" id="QLG27350.1"/>
    </source>
</evidence>
<dbReference type="GeneID" id="56028609"/>
<dbReference type="Proteomes" id="UP000509750">
    <property type="component" value="Chromosome"/>
</dbReference>
<organism evidence="1 2">
    <name type="scientific">Halorarum halophilum</name>
    <dbReference type="NCBI Taxonomy" id="2743090"/>
    <lineage>
        <taxon>Archaea</taxon>
        <taxon>Methanobacteriati</taxon>
        <taxon>Methanobacteriota</taxon>
        <taxon>Stenosarchaea group</taxon>
        <taxon>Halobacteria</taxon>
        <taxon>Halobacteriales</taxon>
        <taxon>Haloferacaceae</taxon>
        <taxon>Halorarum</taxon>
    </lineage>
</organism>
<dbReference type="RefSeq" id="WP_179168925.1">
    <property type="nucleotide sequence ID" value="NZ_CP058529.1"/>
</dbReference>
<sequence>MNVTRIGVHESTELLFPPEVLRDDLAEVDGCEPTVVNDEVADLEACDAVVTLAYTERS</sequence>
<dbReference type="EMBL" id="CP058529">
    <property type="protein sequence ID" value="QLG27350.1"/>
    <property type="molecule type" value="Genomic_DNA"/>
</dbReference>
<keyword evidence="2" id="KW-1185">Reference proteome</keyword>
<evidence type="ECO:0000313" key="2">
    <source>
        <dbReference type="Proteomes" id="UP000509750"/>
    </source>
</evidence>
<name>A0A7D5GF19_9EURY</name>
<dbReference type="AlphaFoldDB" id="A0A7D5GF19"/>
<gene>
    <name evidence="1" type="ORF">HUG10_07210</name>
</gene>